<dbReference type="InterPro" id="IPR036388">
    <property type="entry name" value="WH-like_DNA-bd_sf"/>
</dbReference>
<evidence type="ECO:0000313" key="3">
    <source>
        <dbReference type="Proteomes" id="UP000184052"/>
    </source>
</evidence>
<organism evidence="2 3">
    <name type="scientific">Dethiosulfatibacter aminovorans DSM 17477</name>
    <dbReference type="NCBI Taxonomy" id="1121476"/>
    <lineage>
        <taxon>Bacteria</taxon>
        <taxon>Bacillati</taxon>
        <taxon>Bacillota</taxon>
        <taxon>Tissierellia</taxon>
        <taxon>Dethiosulfatibacter</taxon>
    </lineage>
</organism>
<evidence type="ECO:0000313" key="2">
    <source>
        <dbReference type="EMBL" id="SHJ94002.1"/>
    </source>
</evidence>
<dbReference type="STRING" id="1121476.SAMN02745751_03736"/>
<sequence length="128" mass="14755">SIEMMIEKSKESYYETLRLSSIGWHDNENDYVPFIKYYLGVILAAYREFSSRMETIRNQGLTKSERVRYIFETRVGKISKSDIAKLCPDISITTIEKALAELVKTDYIIKVGGGRSTAYILNDKSKHD</sequence>
<name>A0A1M6NE25_9FIRM</name>
<reference evidence="2 3" key="1">
    <citation type="submission" date="2016-11" db="EMBL/GenBank/DDBJ databases">
        <authorList>
            <person name="Jaros S."/>
            <person name="Januszkiewicz K."/>
            <person name="Wedrychowicz H."/>
        </authorList>
    </citation>
    <scope>NUCLEOTIDE SEQUENCE [LARGE SCALE GENOMIC DNA]</scope>
    <source>
        <strain evidence="2 3">DSM 17477</strain>
    </source>
</reference>
<proteinExistence type="predicted"/>
<dbReference type="Pfam" id="PF22168">
    <property type="entry name" value="DIP2311-like_C"/>
    <property type="match status" value="1"/>
</dbReference>
<dbReference type="InterPro" id="IPR054760">
    <property type="entry name" value="DIP2311-like_C"/>
</dbReference>
<gene>
    <name evidence="2" type="ORF">SAMN02745751_03736</name>
</gene>
<keyword evidence="3" id="KW-1185">Reference proteome</keyword>
<dbReference type="AlphaFoldDB" id="A0A1M6NE25"/>
<dbReference type="EMBL" id="FQZL01000076">
    <property type="protein sequence ID" value="SHJ94002.1"/>
    <property type="molecule type" value="Genomic_DNA"/>
</dbReference>
<feature type="domain" description="Transcriptional regulator DIP2311-like C-terminal" evidence="1">
    <location>
        <begin position="67"/>
        <end position="121"/>
    </location>
</feature>
<accession>A0A1M6NE25</accession>
<dbReference type="Gene3D" id="1.10.10.10">
    <property type="entry name" value="Winged helix-like DNA-binding domain superfamily/Winged helix DNA-binding domain"/>
    <property type="match status" value="1"/>
</dbReference>
<evidence type="ECO:0000259" key="1">
    <source>
        <dbReference type="Pfam" id="PF22168"/>
    </source>
</evidence>
<feature type="non-terminal residue" evidence="2">
    <location>
        <position position="1"/>
    </location>
</feature>
<dbReference type="Proteomes" id="UP000184052">
    <property type="component" value="Unassembled WGS sequence"/>
</dbReference>
<protein>
    <recommendedName>
        <fullName evidence="1">Transcriptional regulator DIP2311-like C-terminal domain-containing protein</fullName>
    </recommendedName>
</protein>